<evidence type="ECO:0000256" key="4">
    <source>
        <dbReference type="ARBA" id="ARBA00023015"/>
    </source>
</evidence>
<dbReference type="CDD" id="cd15556">
    <property type="entry name" value="PHD_MMD1_like"/>
    <property type="match status" value="1"/>
</dbReference>
<sequence>MAVRRRGASVVAVHGGGGRVPKRARVTAEPSLLDVRAFPGQKEEGEEQPARGGGGGKKSSSSSSTFRAQVRGFLARCAVAAPASEAGELSPGMSSWHVGFTTAGGEAVAVMEVVVEEVARARRVYCEHCTVAGWSKHPVCSKRYHFIIRNENEIGTSKTCRRCGFMVALQETRCPSCNHVGLSRDDPEDWDYVQLESPRHLLHGIVHENGFGHLVRINGREGGSSVMTGSQLINFWDRLCRYLRVRKVSVIDVSKKYGADYRSLHAVATGCSWYGLWGFKLSSGSFGITPQDYSKAVESLSSVPLSNFFPHTRSPRNQLQNTIAFYQSLSRHPLTTIRELFAYIMELATGKSVHKEKMAYDANYQEEFPEEELQRATNIALKILRAADRWVATRTLKAVTSHPIGSPQLVDYCIKTLGGTRTDDGMVVAIRCNSEMNTVEYRLVAHIFVTTCMLTKCLFHDPNSNYSHCRLTTETLFPPNNVCTLTQDHLFRDIKFLYDALLYPYTMHPYMPEENYQHAKRSAMILLDCKQFIKHYDLEEDFLPQNPSQLHIWCQVELADQVDDPPCIPAELITLPQAATIADLKGEAARAFRDIYLMLQSFVADQLLDCATASDTTQIKLLFGAKGAVHIKGRCIGGERRFAIYRMERGVDKWTVKCSCGATDDDGERMLSCDTCHMWMHTRCAGISDFDRVPKRYVCKSCKLTHKPKSSGPRLMYSSAPNKRCKTGTGSFSNAAEGLLWPHIS</sequence>
<proteinExistence type="predicted"/>
<dbReference type="SMART" id="SM00249">
    <property type="entry name" value="PHD"/>
    <property type="match status" value="1"/>
</dbReference>
<keyword evidence="4" id="KW-0805">Transcription regulation</keyword>
<keyword evidence="10" id="KW-1185">Reference proteome</keyword>
<dbReference type="InterPro" id="IPR001965">
    <property type="entry name" value="Znf_PHD"/>
</dbReference>
<dbReference type="SUPFAM" id="SSF57903">
    <property type="entry name" value="FYVE/PHD zinc finger"/>
    <property type="match status" value="1"/>
</dbReference>
<feature type="domain" description="PHD-type" evidence="8">
    <location>
        <begin position="655"/>
        <end position="705"/>
    </location>
</feature>
<dbReference type="Pfam" id="PF25565">
    <property type="entry name" value="Ubiquitin_At1g33420"/>
    <property type="match status" value="1"/>
</dbReference>
<dbReference type="InterPro" id="IPR057765">
    <property type="entry name" value="MS1-like_ubiquitin"/>
</dbReference>
<dbReference type="InterPro" id="IPR013083">
    <property type="entry name" value="Znf_RING/FYVE/PHD"/>
</dbReference>
<evidence type="ECO:0000256" key="7">
    <source>
        <dbReference type="SAM" id="MobiDB-lite"/>
    </source>
</evidence>
<dbReference type="Gramene" id="ORUFI11G07880.1">
    <property type="protein sequence ID" value="ORUFI11G07880.1"/>
    <property type="gene ID" value="ORUFI11G07880"/>
</dbReference>
<dbReference type="Pfam" id="PF00628">
    <property type="entry name" value="PHD"/>
    <property type="match status" value="1"/>
</dbReference>
<evidence type="ECO:0000313" key="10">
    <source>
        <dbReference type="Proteomes" id="UP000008022"/>
    </source>
</evidence>
<evidence type="ECO:0000256" key="5">
    <source>
        <dbReference type="ARBA" id="ARBA00023163"/>
    </source>
</evidence>
<dbReference type="InterPro" id="IPR011011">
    <property type="entry name" value="Znf_FYVE_PHD"/>
</dbReference>
<dbReference type="OMA" id="MHTRCAG"/>
<organism evidence="9 10">
    <name type="scientific">Oryza rufipogon</name>
    <name type="common">Brownbeard rice</name>
    <name type="synonym">Asian wild rice</name>
    <dbReference type="NCBI Taxonomy" id="4529"/>
    <lineage>
        <taxon>Eukaryota</taxon>
        <taxon>Viridiplantae</taxon>
        <taxon>Streptophyta</taxon>
        <taxon>Embryophyta</taxon>
        <taxon>Tracheophyta</taxon>
        <taxon>Spermatophyta</taxon>
        <taxon>Magnoliopsida</taxon>
        <taxon>Liliopsida</taxon>
        <taxon>Poales</taxon>
        <taxon>Poaceae</taxon>
        <taxon>BOP clade</taxon>
        <taxon>Oryzoideae</taxon>
        <taxon>Oryzeae</taxon>
        <taxon>Oryzinae</taxon>
        <taxon>Oryza</taxon>
    </lineage>
</organism>
<feature type="region of interest" description="Disordered" evidence="7">
    <location>
        <begin position="1"/>
        <end position="63"/>
    </location>
</feature>
<evidence type="ECO:0000256" key="2">
    <source>
        <dbReference type="ARBA" id="ARBA00022771"/>
    </source>
</evidence>
<dbReference type="Pfam" id="PF25874">
    <property type="entry name" value="WHD_plant_repro"/>
    <property type="match status" value="1"/>
</dbReference>
<dbReference type="HOGENOM" id="CLU_012141_0_0_1"/>
<name>A0A0E0R650_ORYRU</name>
<evidence type="ECO:0000256" key="6">
    <source>
        <dbReference type="PROSITE-ProRule" id="PRU00146"/>
    </source>
</evidence>
<dbReference type="eggNOG" id="KOG1844">
    <property type="taxonomic scope" value="Eukaryota"/>
</dbReference>
<evidence type="ECO:0000256" key="1">
    <source>
        <dbReference type="ARBA" id="ARBA00022723"/>
    </source>
</evidence>
<dbReference type="PROSITE" id="PS50016">
    <property type="entry name" value="ZF_PHD_2"/>
    <property type="match status" value="1"/>
</dbReference>
<dbReference type="PANTHER" id="PTHR46201">
    <property type="entry name" value="PHD FINGER PROTEIN MALE MEIOCYTE DEATH 1-RELATED"/>
    <property type="match status" value="1"/>
</dbReference>
<keyword evidence="3" id="KW-0862">Zinc</keyword>
<accession>A0A0E0R650</accession>
<dbReference type="Proteomes" id="UP000008022">
    <property type="component" value="Unassembled WGS sequence"/>
</dbReference>
<dbReference type="AlphaFoldDB" id="A0A0E0R650"/>
<evidence type="ECO:0000256" key="3">
    <source>
        <dbReference type="ARBA" id="ARBA00022833"/>
    </source>
</evidence>
<dbReference type="InterPro" id="IPR058054">
    <property type="entry name" value="Znf_MS1-like"/>
</dbReference>
<keyword evidence="2 6" id="KW-0863">Zinc-finger</keyword>
<evidence type="ECO:0000313" key="9">
    <source>
        <dbReference type="EnsemblPlants" id="ORUFI11G07880.1"/>
    </source>
</evidence>
<dbReference type="STRING" id="4529.A0A0E0R650"/>
<keyword evidence="1" id="KW-0479">Metal-binding</keyword>
<dbReference type="EnsemblPlants" id="ORUFI11G07880.1">
    <property type="protein sequence ID" value="ORUFI11G07880.1"/>
    <property type="gene ID" value="ORUFI11G07880"/>
</dbReference>
<dbReference type="InterPro" id="IPR019787">
    <property type="entry name" value="Znf_PHD-finger"/>
</dbReference>
<dbReference type="PANTHER" id="PTHR46201:SF5">
    <property type="entry name" value="OS11G0234200 PROTEIN"/>
    <property type="match status" value="1"/>
</dbReference>
<keyword evidence="5" id="KW-0804">Transcription</keyword>
<dbReference type="Gene3D" id="3.30.40.10">
    <property type="entry name" value="Zinc/RING finger domain, C3HC4 (zinc finger)"/>
    <property type="match status" value="1"/>
</dbReference>
<protein>
    <recommendedName>
        <fullName evidence="8">PHD-type domain-containing protein</fullName>
    </recommendedName>
</protein>
<reference evidence="9" key="2">
    <citation type="submission" date="2015-06" db="UniProtKB">
        <authorList>
            <consortium name="EnsemblPlants"/>
        </authorList>
    </citation>
    <scope>IDENTIFICATION</scope>
</reference>
<dbReference type="GO" id="GO:0008270">
    <property type="term" value="F:zinc ion binding"/>
    <property type="evidence" value="ECO:0007669"/>
    <property type="project" value="UniProtKB-KW"/>
</dbReference>
<evidence type="ECO:0000259" key="8">
    <source>
        <dbReference type="PROSITE" id="PS50016"/>
    </source>
</evidence>
<dbReference type="InterPro" id="IPR059080">
    <property type="entry name" value="WHD_PTC1"/>
</dbReference>
<reference evidence="10" key="1">
    <citation type="submission" date="2013-06" db="EMBL/GenBank/DDBJ databases">
        <authorList>
            <person name="Zhao Q."/>
        </authorList>
    </citation>
    <scope>NUCLEOTIDE SEQUENCE</scope>
    <source>
        <strain evidence="10">cv. W1943</strain>
    </source>
</reference>